<dbReference type="EMBL" id="WNCN01000017">
    <property type="protein sequence ID" value="MTU40351.1"/>
    <property type="molecule type" value="Genomic_DNA"/>
</dbReference>
<dbReference type="PANTHER" id="PTHR43300:SF11">
    <property type="entry name" value="ACETYLTRANSFERASE RV3034C-RELATED"/>
    <property type="match status" value="1"/>
</dbReference>
<evidence type="ECO:0000313" key="10">
    <source>
        <dbReference type="Proteomes" id="UP000434916"/>
    </source>
</evidence>
<dbReference type="InterPro" id="IPR011004">
    <property type="entry name" value="Trimer_LpxA-like_sf"/>
</dbReference>
<evidence type="ECO:0000313" key="5">
    <source>
        <dbReference type="EMBL" id="MTU40351.1"/>
    </source>
</evidence>
<dbReference type="EMBL" id="QSII01000016">
    <property type="protein sequence ID" value="RHC83797.1"/>
    <property type="molecule type" value="Genomic_DNA"/>
</dbReference>
<dbReference type="InterPro" id="IPR001451">
    <property type="entry name" value="Hexapep"/>
</dbReference>
<keyword evidence="4" id="KW-0012">Acyltransferase</keyword>
<organism evidence="7 9">
    <name type="scientific">Parabacteroides merdae</name>
    <dbReference type="NCBI Taxonomy" id="46503"/>
    <lineage>
        <taxon>Bacteria</taxon>
        <taxon>Pseudomonadati</taxon>
        <taxon>Bacteroidota</taxon>
        <taxon>Bacteroidia</taxon>
        <taxon>Bacteroidales</taxon>
        <taxon>Tannerellaceae</taxon>
        <taxon>Parabacteroides</taxon>
    </lineage>
</organism>
<gene>
    <name evidence="7" type="ORF">DW828_11900</name>
    <name evidence="6" type="ORF">DXB61_13400</name>
    <name evidence="5" type="ORF">GMD82_12975</name>
</gene>
<protein>
    <submittedName>
        <fullName evidence="7">Antibiotic acetyltransferase</fullName>
    </submittedName>
</protein>
<evidence type="ECO:0000256" key="2">
    <source>
        <dbReference type="ARBA" id="ARBA00022679"/>
    </source>
</evidence>
<dbReference type="Proteomes" id="UP000261088">
    <property type="component" value="Unassembled WGS sequence"/>
</dbReference>
<dbReference type="Proteomes" id="UP000286260">
    <property type="component" value="Unassembled WGS sequence"/>
</dbReference>
<dbReference type="GO" id="GO:0016746">
    <property type="term" value="F:acyltransferase activity"/>
    <property type="evidence" value="ECO:0007669"/>
    <property type="project" value="UniProtKB-KW"/>
</dbReference>
<dbReference type="InterPro" id="IPR050179">
    <property type="entry name" value="Trans_hexapeptide_repeat"/>
</dbReference>
<dbReference type="Pfam" id="PF00132">
    <property type="entry name" value="Hexapep"/>
    <property type="match status" value="1"/>
</dbReference>
<sequence>MLVKIYKKIPSRLRSKIYDIFLSNILLYYRKTSVSLYFHNKSWRRLNRHNSTYLCGNYPFGMISVGNYTYGKIDINFFTNKEKLIIGNFCSIADGVKFVTGGNHFADRLLTFPVGSIYNIGKDDGYTKGPIIVEDDVWIATNALILSGVTIGRGAIVAAGAVVVKDVPPYAIVGGNPAKILKYRFPLEIRESLMKMDFSLLTKEYIEQNIDFFYSYISVESKWFTNLCK</sequence>
<reference evidence="5 10" key="2">
    <citation type="journal article" date="2019" name="Nat. Med.">
        <title>A library of human gut bacterial isolates paired with longitudinal multiomics data enables mechanistic microbiome research.</title>
        <authorList>
            <person name="Poyet M."/>
            <person name="Groussin M."/>
            <person name="Gibbons S.M."/>
            <person name="Avila-Pacheco J."/>
            <person name="Jiang X."/>
            <person name="Kearney S.M."/>
            <person name="Perrotta A.R."/>
            <person name="Berdy B."/>
            <person name="Zhao S."/>
            <person name="Lieberman T.D."/>
            <person name="Swanson P.K."/>
            <person name="Smith M."/>
            <person name="Roesemann S."/>
            <person name="Alexander J.E."/>
            <person name="Rich S.A."/>
            <person name="Livny J."/>
            <person name="Vlamakis H."/>
            <person name="Clish C."/>
            <person name="Bullock K."/>
            <person name="Deik A."/>
            <person name="Scott J."/>
            <person name="Pierce K.A."/>
            <person name="Xavier R.J."/>
            <person name="Alm E.J."/>
        </authorList>
    </citation>
    <scope>NUCLEOTIDE SEQUENCE [LARGE SCALE GENOMIC DNA]</scope>
    <source>
        <strain evidence="5 10">BIOML-A29</strain>
    </source>
</reference>
<dbReference type="PROSITE" id="PS00101">
    <property type="entry name" value="HEXAPEP_TRANSFERASES"/>
    <property type="match status" value="1"/>
</dbReference>
<accession>A0A3R5Y7L7</accession>
<keyword evidence="3" id="KW-0677">Repeat</keyword>
<comment type="caution">
    <text evidence="7">The sequence shown here is derived from an EMBL/GenBank/DDBJ whole genome shotgun (WGS) entry which is preliminary data.</text>
</comment>
<dbReference type="InterPro" id="IPR018357">
    <property type="entry name" value="Hexapep_transf_CS"/>
</dbReference>
<evidence type="ECO:0000256" key="1">
    <source>
        <dbReference type="ARBA" id="ARBA00007274"/>
    </source>
</evidence>
<evidence type="ECO:0000313" key="8">
    <source>
        <dbReference type="Proteomes" id="UP000261088"/>
    </source>
</evidence>
<evidence type="ECO:0000256" key="3">
    <source>
        <dbReference type="ARBA" id="ARBA00022737"/>
    </source>
</evidence>
<dbReference type="CDD" id="cd03349">
    <property type="entry name" value="LbH_XAT"/>
    <property type="match status" value="1"/>
</dbReference>
<keyword evidence="10" id="KW-1185">Reference proteome</keyword>
<dbReference type="EMBL" id="QSUP01000018">
    <property type="protein sequence ID" value="RGN50105.1"/>
    <property type="molecule type" value="Genomic_DNA"/>
</dbReference>
<dbReference type="RefSeq" id="WP_121955700.1">
    <property type="nucleotide sequence ID" value="NZ_JBCHGO010000011.1"/>
</dbReference>
<dbReference type="Gene3D" id="2.160.10.10">
    <property type="entry name" value="Hexapeptide repeat proteins"/>
    <property type="match status" value="1"/>
</dbReference>
<evidence type="ECO:0000313" key="7">
    <source>
        <dbReference type="EMBL" id="RHC83797.1"/>
    </source>
</evidence>
<reference evidence="8 9" key="1">
    <citation type="submission" date="2018-08" db="EMBL/GenBank/DDBJ databases">
        <title>A genome reference for cultivated species of the human gut microbiota.</title>
        <authorList>
            <person name="Zou Y."/>
            <person name="Xue W."/>
            <person name="Luo G."/>
        </authorList>
    </citation>
    <scope>NUCLEOTIDE SEQUENCE [LARGE SCALE GENOMIC DNA]</scope>
    <source>
        <strain evidence="7 9">AM34-17</strain>
        <strain evidence="6 8">OM05-11AA</strain>
    </source>
</reference>
<dbReference type="AlphaFoldDB" id="A0A3R5Y7L7"/>
<dbReference type="PANTHER" id="PTHR43300">
    <property type="entry name" value="ACETYLTRANSFERASE"/>
    <property type="match status" value="1"/>
</dbReference>
<evidence type="ECO:0000256" key="4">
    <source>
        <dbReference type="ARBA" id="ARBA00023315"/>
    </source>
</evidence>
<dbReference type="SUPFAM" id="SSF51161">
    <property type="entry name" value="Trimeric LpxA-like enzymes"/>
    <property type="match status" value="1"/>
</dbReference>
<keyword evidence="2 7" id="KW-0808">Transferase</keyword>
<dbReference type="OrthoDB" id="9812571at2"/>
<evidence type="ECO:0000313" key="9">
    <source>
        <dbReference type="Proteomes" id="UP000286260"/>
    </source>
</evidence>
<proteinExistence type="inferred from homology"/>
<dbReference type="Proteomes" id="UP000434916">
    <property type="component" value="Unassembled WGS sequence"/>
</dbReference>
<evidence type="ECO:0000313" key="6">
    <source>
        <dbReference type="EMBL" id="RGN50105.1"/>
    </source>
</evidence>
<name>A0A3R5Y7L7_9BACT</name>
<comment type="similarity">
    <text evidence="1">Belongs to the transferase hexapeptide repeat family.</text>
</comment>